<dbReference type="Proteomes" id="UP001595629">
    <property type="component" value="Unassembled WGS sequence"/>
</dbReference>
<keyword evidence="1" id="KW-0472">Membrane</keyword>
<evidence type="ECO:0000313" key="4">
    <source>
        <dbReference type="Proteomes" id="UP001595629"/>
    </source>
</evidence>
<reference evidence="4" key="1">
    <citation type="journal article" date="2019" name="Int. J. Syst. Evol. Microbiol.">
        <title>The Global Catalogue of Microorganisms (GCM) 10K type strain sequencing project: providing services to taxonomists for standard genome sequencing and annotation.</title>
        <authorList>
            <consortium name="The Broad Institute Genomics Platform"/>
            <consortium name="The Broad Institute Genome Sequencing Center for Infectious Disease"/>
            <person name="Wu L."/>
            <person name="Ma J."/>
        </authorList>
    </citation>
    <scope>NUCLEOTIDE SEQUENCE [LARGE SCALE GENOMIC DNA]</scope>
    <source>
        <strain evidence="4">KCTC 42911</strain>
    </source>
</reference>
<dbReference type="Pfam" id="PF00892">
    <property type="entry name" value="EamA"/>
    <property type="match status" value="2"/>
</dbReference>
<evidence type="ECO:0000259" key="2">
    <source>
        <dbReference type="Pfam" id="PF00892"/>
    </source>
</evidence>
<dbReference type="Gene3D" id="1.10.3730.20">
    <property type="match status" value="1"/>
</dbReference>
<evidence type="ECO:0000313" key="3">
    <source>
        <dbReference type="EMBL" id="MFC3615916.1"/>
    </source>
</evidence>
<gene>
    <name evidence="3" type="ORF">ACFORG_19360</name>
</gene>
<feature type="domain" description="EamA" evidence="2">
    <location>
        <begin position="19"/>
        <end position="150"/>
    </location>
</feature>
<feature type="domain" description="EamA" evidence="2">
    <location>
        <begin position="160"/>
        <end position="283"/>
    </location>
</feature>
<feature type="transmembrane region" description="Helical" evidence="1">
    <location>
        <begin position="216"/>
        <end position="235"/>
    </location>
</feature>
<keyword evidence="4" id="KW-1185">Reference proteome</keyword>
<dbReference type="EMBL" id="JBHRXI010000025">
    <property type="protein sequence ID" value="MFC3615916.1"/>
    <property type="molecule type" value="Genomic_DNA"/>
</dbReference>
<dbReference type="InterPro" id="IPR000620">
    <property type="entry name" value="EamA_dom"/>
</dbReference>
<dbReference type="PANTHER" id="PTHR22911:SF103">
    <property type="entry name" value="BLR2811 PROTEIN"/>
    <property type="match status" value="1"/>
</dbReference>
<dbReference type="PANTHER" id="PTHR22911">
    <property type="entry name" value="ACYL-MALONYL CONDENSING ENZYME-RELATED"/>
    <property type="match status" value="1"/>
</dbReference>
<feature type="transmembrane region" description="Helical" evidence="1">
    <location>
        <begin position="190"/>
        <end position="210"/>
    </location>
</feature>
<feature type="transmembrane region" description="Helical" evidence="1">
    <location>
        <begin position="52"/>
        <end position="71"/>
    </location>
</feature>
<dbReference type="InterPro" id="IPR037185">
    <property type="entry name" value="EmrE-like"/>
</dbReference>
<dbReference type="RefSeq" id="WP_386737193.1">
    <property type="nucleotide sequence ID" value="NZ_JBHRXI010000025.1"/>
</dbReference>
<proteinExistence type="predicted"/>
<accession>A0ABV7TJX9</accession>
<organism evidence="3 4">
    <name type="scientific">Lutimaribacter marinistellae</name>
    <dbReference type="NCBI Taxonomy" id="1820329"/>
    <lineage>
        <taxon>Bacteria</taxon>
        <taxon>Pseudomonadati</taxon>
        <taxon>Pseudomonadota</taxon>
        <taxon>Alphaproteobacteria</taxon>
        <taxon>Rhodobacterales</taxon>
        <taxon>Roseobacteraceae</taxon>
        <taxon>Lutimaribacter</taxon>
    </lineage>
</organism>
<evidence type="ECO:0000256" key="1">
    <source>
        <dbReference type="SAM" id="Phobius"/>
    </source>
</evidence>
<sequence length="296" mass="31530">MDPTSLPPIAAQSRQVANRAILLMIAAILCFSLMDATVKALAPRIGVLPTLWARYAGQMAVVFLLVLPRLTRVVRTRYPGLQLLRSLLLMGATAFFFTGISRIPLTDAAALMSINPVLITLGAALFLGEGLGPRRIAGIAVAAIGALIIIRPGTGMFQLAALFPLGAAACYSAYALFTRRVGPDEDPWTSLFYTGLVGTVLLTLAVPFYWQPLDLASLGLIGIVAGFGTLGQMLLIRAFSTGEAAMLAPYAYCGLAFAALWGAIFFGEYPDIWTICGALVIAGAGIYVWHRETFGR</sequence>
<name>A0ABV7TJX9_9RHOB</name>
<dbReference type="SUPFAM" id="SSF103481">
    <property type="entry name" value="Multidrug resistance efflux transporter EmrE"/>
    <property type="match status" value="2"/>
</dbReference>
<feature type="transmembrane region" description="Helical" evidence="1">
    <location>
        <begin position="159"/>
        <end position="178"/>
    </location>
</feature>
<feature type="transmembrane region" description="Helical" evidence="1">
    <location>
        <begin position="20"/>
        <end position="40"/>
    </location>
</feature>
<feature type="transmembrane region" description="Helical" evidence="1">
    <location>
        <begin position="109"/>
        <end position="128"/>
    </location>
</feature>
<comment type="caution">
    <text evidence="3">The sequence shown here is derived from an EMBL/GenBank/DDBJ whole genome shotgun (WGS) entry which is preliminary data.</text>
</comment>
<keyword evidence="1" id="KW-0812">Transmembrane</keyword>
<feature type="transmembrane region" description="Helical" evidence="1">
    <location>
        <begin position="272"/>
        <end position="290"/>
    </location>
</feature>
<keyword evidence="1" id="KW-1133">Transmembrane helix</keyword>
<feature type="transmembrane region" description="Helical" evidence="1">
    <location>
        <begin position="83"/>
        <end position="103"/>
    </location>
</feature>
<protein>
    <submittedName>
        <fullName evidence="3">DMT family transporter</fullName>
    </submittedName>
</protein>
<feature type="transmembrane region" description="Helical" evidence="1">
    <location>
        <begin position="135"/>
        <end position="153"/>
    </location>
</feature>
<feature type="transmembrane region" description="Helical" evidence="1">
    <location>
        <begin position="247"/>
        <end position="266"/>
    </location>
</feature>